<organism evidence="1 2">
    <name type="scientific">Bellilinea caldifistulae</name>
    <dbReference type="NCBI Taxonomy" id="360411"/>
    <lineage>
        <taxon>Bacteria</taxon>
        <taxon>Bacillati</taxon>
        <taxon>Chloroflexota</taxon>
        <taxon>Anaerolineae</taxon>
        <taxon>Anaerolineales</taxon>
        <taxon>Anaerolineaceae</taxon>
        <taxon>Bellilinea</taxon>
    </lineage>
</organism>
<sequence>MKRYNQVILDGQMSLRRVYAIRGVLAVEAVLSTDLAVLGGSHRVVCENDLALETLAFVLTSRAHREALHATVHGWLWSADERAHVVAREVVFHVPPLLREQAVNVIKQLRKSQPGLPERVAVNGWQVNVREILADVEMDGAPV</sequence>
<dbReference type="AlphaFoldDB" id="A0A0P6XQK1"/>
<dbReference type="OrthoDB" id="9850706at2"/>
<evidence type="ECO:0000313" key="1">
    <source>
        <dbReference type="EMBL" id="KPL74589.1"/>
    </source>
</evidence>
<comment type="caution">
    <text evidence="1">The sequence shown here is derived from an EMBL/GenBank/DDBJ whole genome shotgun (WGS) entry which is preliminary data.</text>
</comment>
<protein>
    <submittedName>
        <fullName evidence="1">Uncharacterized protein</fullName>
    </submittedName>
</protein>
<reference evidence="1 2" key="1">
    <citation type="submission" date="2015-07" db="EMBL/GenBank/DDBJ databases">
        <title>Draft genome of Bellilinea caldifistulae DSM 17877.</title>
        <authorList>
            <person name="Hemp J."/>
            <person name="Ward L.M."/>
            <person name="Pace L.A."/>
            <person name="Fischer W.W."/>
        </authorList>
    </citation>
    <scope>NUCLEOTIDE SEQUENCE [LARGE SCALE GENOMIC DNA]</scope>
    <source>
        <strain evidence="1 2">GOMI-1</strain>
    </source>
</reference>
<accession>A0A0P6XQK1</accession>
<dbReference type="Proteomes" id="UP000050514">
    <property type="component" value="Unassembled WGS sequence"/>
</dbReference>
<name>A0A0P6XQK1_9CHLR</name>
<proteinExistence type="predicted"/>
<dbReference type="RefSeq" id="WP_061918939.1">
    <property type="nucleotide sequence ID" value="NZ_DF967971.1"/>
</dbReference>
<keyword evidence="2" id="KW-1185">Reference proteome</keyword>
<gene>
    <name evidence="1" type="ORF">AC812_12405</name>
</gene>
<evidence type="ECO:0000313" key="2">
    <source>
        <dbReference type="Proteomes" id="UP000050514"/>
    </source>
</evidence>
<dbReference type="STRING" id="360411.AC812_12405"/>
<dbReference type="PATRIC" id="fig|360411.5.peg.2307"/>
<dbReference type="EMBL" id="LGHJ01000017">
    <property type="protein sequence ID" value="KPL74589.1"/>
    <property type="molecule type" value="Genomic_DNA"/>
</dbReference>